<dbReference type="HAMAP" id="MF_01384">
    <property type="entry name" value="UreD"/>
    <property type="match status" value="1"/>
</dbReference>
<name>A0ABV9Z1N8_9HYPH</name>
<dbReference type="EMBL" id="JBHSJF010000006">
    <property type="protein sequence ID" value="MFC5068915.1"/>
    <property type="molecule type" value="Genomic_DNA"/>
</dbReference>
<evidence type="ECO:0000313" key="4">
    <source>
        <dbReference type="EMBL" id="MFC5068915.1"/>
    </source>
</evidence>
<sequence length="286" mass="30715">MNVRPPSEFSIATTHGRTIRANLQFAVGGGRSFLTHQHVPYPFHLTRPFYLDRERPDCATVYLQSVSGGLYRADDLDITISTSEGAAAHVTTQAATVVHDTQSDPVRQRVSLRVSPGSLLVYTPDPIVLFPSADIVSETTIEIAADARAILCEGQTWFDPLAQDRDFGIVETSVLVRGLDGTLLAADRSILPGRALKQRYSPLVGYRAVGNAFLLGEMSAGLDPSDVERDLHALGCLSGISRLPGANGLIVRLLGPDGGTLARGLGLVFRAGFRAMTGLDPAPRRK</sequence>
<comment type="function">
    <text evidence="3">Required for maturation of urease via the functional incorporation of the urease nickel metallocenter.</text>
</comment>
<comment type="subcellular location">
    <subcellularLocation>
        <location evidence="3">Cytoplasm</location>
    </subcellularLocation>
</comment>
<accession>A0ABV9Z1N8</accession>
<keyword evidence="3" id="KW-0963">Cytoplasm</keyword>
<keyword evidence="3" id="KW-0996">Nickel insertion</keyword>
<evidence type="ECO:0000256" key="3">
    <source>
        <dbReference type="HAMAP-Rule" id="MF_01384"/>
    </source>
</evidence>
<comment type="subunit">
    <text evidence="3">UreD, UreF and UreG form a complex that acts as a GTP-hydrolysis-dependent molecular chaperone, activating the urease apoprotein by helping to assemble the nickel containing metallocenter of UreC. The UreE protein probably delivers the nickel.</text>
</comment>
<protein>
    <recommendedName>
        <fullName evidence="3">Urease accessory protein UreD</fullName>
    </recommendedName>
</protein>
<dbReference type="RefSeq" id="WP_114956852.1">
    <property type="nucleotide sequence ID" value="NZ_JBHSJF010000006.1"/>
</dbReference>
<keyword evidence="5" id="KW-1185">Reference proteome</keyword>
<organism evidence="4 5">
    <name type="scientific">Flaviflagellibacter deserti</name>
    <dbReference type="NCBI Taxonomy" id="2267266"/>
    <lineage>
        <taxon>Bacteria</taxon>
        <taxon>Pseudomonadati</taxon>
        <taxon>Pseudomonadota</taxon>
        <taxon>Alphaproteobacteria</taxon>
        <taxon>Hyphomicrobiales</taxon>
        <taxon>Flaviflagellibacter</taxon>
    </lineage>
</organism>
<dbReference type="InterPro" id="IPR002669">
    <property type="entry name" value="UreD"/>
</dbReference>
<evidence type="ECO:0000256" key="1">
    <source>
        <dbReference type="ARBA" id="ARBA00007177"/>
    </source>
</evidence>
<proteinExistence type="inferred from homology"/>
<dbReference type="Proteomes" id="UP001595796">
    <property type="component" value="Unassembled WGS sequence"/>
</dbReference>
<evidence type="ECO:0000313" key="5">
    <source>
        <dbReference type="Proteomes" id="UP001595796"/>
    </source>
</evidence>
<keyword evidence="2 3" id="KW-0143">Chaperone</keyword>
<comment type="similarity">
    <text evidence="1 3">Belongs to the UreD family.</text>
</comment>
<gene>
    <name evidence="3" type="primary">ureD</name>
    <name evidence="4" type="ORF">ACFPFW_12940</name>
</gene>
<dbReference type="Pfam" id="PF01774">
    <property type="entry name" value="UreD"/>
    <property type="match status" value="1"/>
</dbReference>
<evidence type="ECO:0000256" key="2">
    <source>
        <dbReference type="ARBA" id="ARBA00023186"/>
    </source>
</evidence>
<comment type="caution">
    <text evidence="4">The sequence shown here is derived from an EMBL/GenBank/DDBJ whole genome shotgun (WGS) entry which is preliminary data.</text>
</comment>
<dbReference type="PANTHER" id="PTHR33643:SF1">
    <property type="entry name" value="UREASE ACCESSORY PROTEIN D"/>
    <property type="match status" value="1"/>
</dbReference>
<reference evidence="5" key="1">
    <citation type="journal article" date="2019" name="Int. J. Syst. Evol. Microbiol.">
        <title>The Global Catalogue of Microorganisms (GCM) 10K type strain sequencing project: providing services to taxonomists for standard genome sequencing and annotation.</title>
        <authorList>
            <consortium name="The Broad Institute Genomics Platform"/>
            <consortium name="The Broad Institute Genome Sequencing Center for Infectious Disease"/>
            <person name="Wu L."/>
            <person name="Ma J."/>
        </authorList>
    </citation>
    <scope>NUCLEOTIDE SEQUENCE [LARGE SCALE GENOMIC DNA]</scope>
    <source>
        <strain evidence="5">CGMCC 1.16444</strain>
    </source>
</reference>
<dbReference type="PANTHER" id="PTHR33643">
    <property type="entry name" value="UREASE ACCESSORY PROTEIN D"/>
    <property type="match status" value="1"/>
</dbReference>